<feature type="transmembrane region" description="Helical" evidence="1">
    <location>
        <begin position="20"/>
        <end position="44"/>
    </location>
</feature>
<evidence type="ECO:0000313" key="3">
    <source>
        <dbReference type="Proteomes" id="UP000597444"/>
    </source>
</evidence>
<dbReference type="RefSeq" id="WP_220202141.1">
    <property type="nucleotide sequence ID" value="NZ_BNJK01000001.1"/>
</dbReference>
<reference evidence="2" key="1">
    <citation type="submission" date="2020-10" db="EMBL/GenBank/DDBJ databases">
        <title>Taxonomic study of unclassified bacteria belonging to the class Ktedonobacteria.</title>
        <authorList>
            <person name="Yabe S."/>
            <person name="Wang C.M."/>
            <person name="Zheng Y."/>
            <person name="Sakai Y."/>
            <person name="Cavaletti L."/>
            <person name="Monciardini P."/>
            <person name="Donadio S."/>
        </authorList>
    </citation>
    <scope>NUCLEOTIDE SEQUENCE</scope>
    <source>
        <strain evidence="2">ID150040</strain>
    </source>
</reference>
<gene>
    <name evidence="2" type="ORF">KSF_012810</name>
</gene>
<feature type="transmembrane region" description="Helical" evidence="1">
    <location>
        <begin position="64"/>
        <end position="86"/>
    </location>
</feature>
<evidence type="ECO:0000313" key="2">
    <source>
        <dbReference type="EMBL" id="GHO91233.1"/>
    </source>
</evidence>
<dbReference type="Proteomes" id="UP000597444">
    <property type="component" value="Unassembled WGS sequence"/>
</dbReference>
<accession>A0A8J3ICY8</accession>
<proteinExistence type="predicted"/>
<feature type="transmembrane region" description="Helical" evidence="1">
    <location>
        <begin position="93"/>
        <end position="112"/>
    </location>
</feature>
<evidence type="ECO:0008006" key="4">
    <source>
        <dbReference type="Google" id="ProtNLM"/>
    </source>
</evidence>
<name>A0A8J3ICY8_9CHLR</name>
<sequence>MQNTTIESPRKRPTGVTIIAILLGIEGILAIIFGILILTTSFLISHRVTVNGHAVVATAVNVVGGFLGGFPLIIGILSLIFTWGLWMLKRWAFWATIVIAALNIVIVLPELFQAHPNIFSFIIRVIVPIIILLYFLLYPQVRHAFRM</sequence>
<dbReference type="EMBL" id="BNJK01000001">
    <property type="protein sequence ID" value="GHO91233.1"/>
    <property type="molecule type" value="Genomic_DNA"/>
</dbReference>
<comment type="caution">
    <text evidence="2">The sequence shown here is derived from an EMBL/GenBank/DDBJ whole genome shotgun (WGS) entry which is preliminary data.</text>
</comment>
<keyword evidence="1" id="KW-1133">Transmembrane helix</keyword>
<feature type="transmembrane region" description="Helical" evidence="1">
    <location>
        <begin position="118"/>
        <end position="137"/>
    </location>
</feature>
<evidence type="ECO:0000256" key="1">
    <source>
        <dbReference type="SAM" id="Phobius"/>
    </source>
</evidence>
<protein>
    <recommendedName>
        <fullName evidence="4">DUF2127 domain-containing protein</fullName>
    </recommendedName>
</protein>
<keyword evidence="1" id="KW-0812">Transmembrane</keyword>
<keyword evidence="1" id="KW-0472">Membrane</keyword>
<keyword evidence="3" id="KW-1185">Reference proteome</keyword>
<organism evidence="2 3">
    <name type="scientific">Reticulibacter mediterranei</name>
    <dbReference type="NCBI Taxonomy" id="2778369"/>
    <lineage>
        <taxon>Bacteria</taxon>
        <taxon>Bacillati</taxon>
        <taxon>Chloroflexota</taxon>
        <taxon>Ktedonobacteria</taxon>
        <taxon>Ktedonobacterales</taxon>
        <taxon>Reticulibacteraceae</taxon>
        <taxon>Reticulibacter</taxon>
    </lineage>
</organism>
<dbReference type="AlphaFoldDB" id="A0A8J3ICY8"/>